<proteinExistence type="predicted"/>
<keyword evidence="3" id="KW-1185">Reference proteome</keyword>
<evidence type="ECO:0000256" key="1">
    <source>
        <dbReference type="SAM" id="MobiDB-lite"/>
    </source>
</evidence>
<comment type="caution">
    <text evidence="2">The sequence shown here is derived from an EMBL/GenBank/DDBJ whole genome shotgun (WGS) entry which is preliminary data.</text>
</comment>
<feature type="region of interest" description="Disordered" evidence="1">
    <location>
        <begin position="133"/>
        <end position="155"/>
    </location>
</feature>
<dbReference type="Proteomes" id="UP001434883">
    <property type="component" value="Unassembled WGS sequence"/>
</dbReference>
<evidence type="ECO:0000313" key="3">
    <source>
        <dbReference type="Proteomes" id="UP001434883"/>
    </source>
</evidence>
<accession>A0ABV0QVK5</accession>
<organism evidence="2 3">
    <name type="scientific">Xenoophorus captivus</name>
    <dbReference type="NCBI Taxonomy" id="1517983"/>
    <lineage>
        <taxon>Eukaryota</taxon>
        <taxon>Metazoa</taxon>
        <taxon>Chordata</taxon>
        <taxon>Craniata</taxon>
        <taxon>Vertebrata</taxon>
        <taxon>Euteleostomi</taxon>
        <taxon>Actinopterygii</taxon>
        <taxon>Neopterygii</taxon>
        <taxon>Teleostei</taxon>
        <taxon>Neoteleostei</taxon>
        <taxon>Acanthomorphata</taxon>
        <taxon>Ovalentaria</taxon>
        <taxon>Atherinomorphae</taxon>
        <taxon>Cyprinodontiformes</taxon>
        <taxon>Goodeidae</taxon>
        <taxon>Xenoophorus</taxon>
    </lineage>
</organism>
<dbReference type="EMBL" id="JAHRIN010025342">
    <property type="protein sequence ID" value="MEQ2199568.1"/>
    <property type="molecule type" value="Genomic_DNA"/>
</dbReference>
<sequence length="172" mass="18636">MSLHSLLLSGVSPDVANHLNTKVAVVTPPEPSLTGSLRLTLSLEPNRTWADGRELMSGDVSDSPGRSSALVGVTVKRTDDMAGSLESSHSACRGKADLQTSSMLQYNCEDFLWELGAALLPIWLPNPHRPPILNQRAAPNPDPEHHTAQQHQNRSASCAPLQLLRIMSMMTI</sequence>
<reference evidence="2 3" key="1">
    <citation type="submission" date="2021-06" db="EMBL/GenBank/DDBJ databases">
        <authorList>
            <person name="Palmer J.M."/>
        </authorList>
    </citation>
    <scope>NUCLEOTIDE SEQUENCE [LARGE SCALE GENOMIC DNA]</scope>
    <source>
        <strain evidence="2 3">XC_2019</strain>
        <tissue evidence="2">Muscle</tissue>
    </source>
</reference>
<gene>
    <name evidence="2" type="ORF">XENOCAPTIV_003342</name>
</gene>
<evidence type="ECO:0000313" key="2">
    <source>
        <dbReference type="EMBL" id="MEQ2199568.1"/>
    </source>
</evidence>
<protein>
    <submittedName>
        <fullName evidence="2">Uncharacterized protein</fullName>
    </submittedName>
</protein>
<name>A0ABV0QVK5_9TELE</name>